<dbReference type="InterPro" id="IPR000182">
    <property type="entry name" value="GNAT_dom"/>
</dbReference>
<dbReference type="AlphaFoldDB" id="A0A939DN67"/>
<dbReference type="Gene3D" id="3.40.630.30">
    <property type="match status" value="1"/>
</dbReference>
<comment type="caution">
    <text evidence="2">The sequence shown here is derived from an EMBL/GenBank/DDBJ whole genome shotgun (WGS) entry which is preliminary data.</text>
</comment>
<evidence type="ECO:0000313" key="2">
    <source>
        <dbReference type="EMBL" id="MBN7825593.1"/>
    </source>
</evidence>
<protein>
    <submittedName>
        <fullName evidence="2">GNAT family N-acetyltransferase</fullName>
    </submittedName>
</protein>
<dbReference type="SUPFAM" id="SSF55729">
    <property type="entry name" value="Acyl-CoA N-acyltransferases (Nat)"/>
    <property type="match status" value="1"/>
</dbReference>
<organism evidence="2 3">
    <name type="scientific">Bowmanella dokdonensis</name>
    <dbReference type="NCBI Taxonomy" id="751969"/>
    <lineage>
        <taxon>Bacteria</taxon>
        <taxon>Pseudomonadati</taxon>
        <taxon>Pseudomonadota</taxon>
        <taxon>Gammaproteobacteria</taxon>
        <taxon>Alteromonadales</taxon>
        <taxon>Alteromonadaceae</taxon>
        <taxon>Bowmanella</taxon>
    </lineage>
</organism>
<dbReference type="GO" id="GO:0016747">
    <property type="term" value="F:acyltransferase activity, transferring groups other than amino-acyl groups"/>
    <property type="evidence" value="ECO:0007669"/>
    <property type="project" value="InterPro"/>
</dbReference>
<name>A0A939DN67_9ALTE</name>
<reference evidence="2" key="1">
    <citation type="submission" date="2021-03" db="EMBL/GenBank/DDBJ databases">
        <title>novel species isolated from a fishpond in China.</title>
        <authorList>
            <person name="Lu H."/>
            <person name="Cai Z."/>
        </authorList>
    </citation>
    <scope>NUCLEOTIDE SEQUENCE</scope>
    <source>
        <strain evidence="2">JCM 30855</strain>
    </source>
</reference>
<dbReference type="Pfam" id="PF13302">
    <property type="entry name" value="Acetyltransf_3"/>
    <property type="match status" value="1"/>
</dbReference>
<dbReference type="PROSITE" id="PS51186">
    <property type="entry name" value="GNAT"/>
    <property type="match status" value="1"/>
</dbReference>
<sequence length="170" mass="19340">MKRLTTDRLLLRPLTLEDAGALNRLNADPQVMRYIGPLQDSVEKTRRYLMDGPMADYHKYGFGRHAMLHRASGEFIGFCGLKYLPELDEVDVGYRLLPAYWGQGLVTEAALETMRFGREDLGLKRIIGLAMPDNQASIKVLEKLGMHFEKQLAHLGTECVCYCWECEQAS</sequence>
<evidence type="ECO:0000313" key="3">
    <source>
        <dbReference type="Proteomes" id="UP000664654"/>
    </source>
</evidence>
<feature type="domain" description="N-acetyltransferase" evidence="1">
    <location>
        <begin position="9"/>
        <end position="169"/>
    </location>
</feature>
<dbReference type="EMBL" id="JAFKCV010000004">
    <property type="protein sequence ID" value="MBN7825593.1"/>
    <property type="molecule type" value="Genomic_DNA"/>
</dbReference>
<gene>
    <name evidence="2" type="ORF">J0A66_10200</name>
</gene>
<dbReference type="PANTHER" id="PTHR43792">
    <property type="entry name" value="GNAT FAMILY, PUTATIVE (AFU_ORTHOLOGUE AFUA_3G00765)-RELATED-RELATED"/>
    <property type="match status" value="1"/>
</dbReference>
<keyword evidence="3" id="KW-1185">Reference proteome</keyword>
<proteinExistence type="predicted"/>
<dbReference type="PANTHER" id="PTHR43792:SF1">
    <property type="entry name" value="N-ACETYLTRANSFERASE DOMAIN-CONTAINING PROTEIN"/>
    <property type="match status" value="1"/>
</dbReference>
<evidence type="ECO:0000259" key="1">
    <source>
        <dbReference type="PROSITE" id="PS51186"/>
    </source>
</evidence>
<accession>A0A939DN67</accession>
<dbReference type="Proteomes" id="UP000664654">
    <property type="component" value="Unassembled WGS sequence"/>
</dbReference>
<dbReference type="InterPro" id="IPR051531">
    <property type="entry name" value="N-acetyltransferase"/>
</dbReference>
<dbReference type="RefSeq" id="WP_206573693.1">
    <property type="nucleotide sequence ID" value="NZ_JAFKCV010000004.1"/>
</dbReference>
<dbReference type="InterPro" id="IPR016181">
    <property type="entry name" value="Acyl_CoA_acyltransferase"/>
</dbReference>